<dbReference type="InterPro" id="IPR025615">
    <property type="entry name" value="TILa_dom"/>
</dbReference>
<keyword evidence="1" id="KW-1015">Disulfide bond</keyword>
<comment type="caution">
    <text evidence="3">The sequence shown here is derived from an EMBL/GenBank/DDBJ whole genome shotgun (WGS) entry which is preliminary data.</text>
</comment>
<dbReference type="Pfam" id="PF00147">
    <property type="entry name" value="Fibrinogen_C"/>
    <property type="match status" value="1"/>
</dbReference>
<dbReference type="InterPro" id="IPR050780">
    <property type="entry name" value="Mucin_vWF_Thrombospondin_sf"/>
</dbReference>
<accession>A0A9Q1BV34</accession>
<dbReference type="CDD" id="cd19941">
    <property type="entry name" value="TIL"/>
    <property type="match status" value="1"/>
</dbReference>
<evidence type="ECO:0000256" key="1">
    <source>
        <dbReference type="ARBA" id="ARBA00023157"/>
    </source>
</evidence>
<feature type="domain" description="Fibrinogen C-terminal" evidence="2">
    <location>
        <begin position="152"/>
        <end position="204"/>
    </location>
</feature>
<dbReference type="Pfam" id="PF12714">
    <property type="entry name" value="TILa"/>
    <property type="match status" value="1"/>
</dbReference>
<dbReference type="Gene3D" id="3.90.215.10">
    <property type="entry name" value="Gamma Fibrinogen, chain A, domain 1"/>
    <property type="match status" value="1"/>
</dbReference>
<evidence type="ECO:0000313" key="4">
    <source>
        <dbReference type="Proteomes" id="UP001152320"/>
    </source>
</evidence>
<proteinExistence type="predicted"/>
<dbReference type="NCBIfam" id="NF040941">
    <property type="entry name" value="GGGWT_bact"/>
    <property type="match status" value="1"/>
</dbReference>
<dbReference type="SUPFAM" id="SSF56496">
    <property type="entry name" value="Fibrinogen C-terminal domain-like"/>
    <property type="match status" value="1"/>
</dbReference>
<dbReference type="Proteomes" id="UP001152320">
    <property type="component" value="Chromosome 11"/>
</dbReference>
<sequence length="204" mass="22448">MVLSVISISDEWSEYALSSLGDYSGPADFFGTCPRNMKFGRCTCQGTCDQPDVRNRCNNNCVQGEGCFCPDGFLFDGDDCVPETECGCFIQGQGVISQNGNMYVNNDCSSRCTCNSGVVTCENYHCDQHAICEVRNSIRMCYCVDHFAGDGQTCTSTRGDCFDLYNAGNRNSGVYNIHPTGWSGTSFPVYCDMTTEGRGWTVRF</sequence>
<dbReference type="InterPro" id="IPR036084">
    <property type="entry name" value="Ser_inhib-like_sf"/>
</dbReference>
<organism evidence="3 4">
    <name type="scientific">Holothuria leucospilota</name>
    <name type="common">Black long sea cucumber</name>
    <name type="synonym">Mertensiothuria leucospilota</name>
    <dbReference type="NCBI Taxonomy" id="206669"/>
    <lineage>
        <taxon>Eukaryota</taxon>
        <taxon>Metazoa</taxon>
        <taxon>Echinodermata</taxon>
        <taxon>Eleutherozoa</taxon>
        <taxon>Echinozoa</taxon>
        <taxon>Holothuroidea</taxon>
        <taxon>Aspidochirotacea</taxon>
        <taxon>Aspidochirotida</taxon>
        <taxon>Holothuriidae</taxon>
        <taxon>Holothuria</taxon>
    </lineage>
</organism>
<name>A0A9Q1BV34_HOLLE</name>
<dbReference type="Gene3D" id="2.10.25.10">
    <property type="entry name" value="Laminin"/>
    <property type="match status" value="1"/>
</dbReference>
<dbReference type="OrthoDB" id="8921018at2759"/>
<dbReference type="SUPFAM" id="SSF57567">
    <property type="entry name" value="Serine protease inhibitors"/>
    <property type="match status" value="1"/>
</dbReference>
<gene>
    <name evidence="3" type="ORF">HOLleu_23485</name>
</gene>
<evidence type="ECO:0000259" key="2">
    <source>
        <dbReference type="PROSITE" id="PS51406"/>
    </source>
</evidence>
<dbReference type="EMBL" id="JAIZAY010000011">
    <property type="protein sequence ID" value="KAJ8033295.1"/>
    <property type="molecule type" value="Genomic_DNA"/>
</dbReference>
<protein>
    <submittedName>
        <fullName evidence="3">Zonadhesin</fullName>
    </submittedName>
</protein>
<dbReference type="PANTHER" id="PTHR11339">
    <property type="entry name" value="EXTRACELLULAR MATRIX GLYCOPROTEIN RELATED"/>
    <property type="match status" value="1"/>
</dbReference>
<evidence type="ECO:0000313" key="3">
    <source>
        <dbReference type="EMBL" id="KAJ8033295.1"/>
    </source>
</evidence>
<dbReference type="InterPro" id="IPR036056">
    <property type="entry name" value="Fibrinogen-like_C"/>
</dbReference>
<dbReference type="AlphaFoldDB" id="A0A9Q1BV34"/>
<dbReference type="InterPro" id="IPR014716">
    <property type="entry name" value="Fibrinogen_a/b/g_C_1"/>
</dbReference>
<dbReference type="InterPro" id="IPR002919">
    <property type="entry name" value="TIL_dom"/>
</dbReference>
<dbReference type="PROSITE" id="PS51406">
    <property type="entry name" value="FIBRINOGEN_C_2"/>
    <property type="match status" value="1"/>
</dbReference>
<keyword evidence="4" id="KW-1185">Reference proteome</keyword>
<dbReference type="InterPro" id="IPR002181">
    <property type="entry name" value="Fibrinogen_a/b/g_C_dom"/>
</dbReference>
<reference evidence="3" key="1">
    <citation type="submission" date="2021-10" db="EMBL/GenBank/DDBJ databases">
        <title>Tropical sea cucumber genome reveals ecological adaptation and Cuvierian tubules defense mechanism.</title>
        <authorList>
            <person name="Chen T."/>
        </authorList>
    </citation>
    <scope>NUCLEOTIDE SEQUENCE</scope>
    <source>
        <strain evidence="3">Nanhai2018</strain>
        <tissue evidence="3">Muscle</tissue>
    </source>
</reference>
<dbReference type="Pfam" id="PF01826">
    <property type="entry name" value="TIL"/>
    <property type="match status" value="1"/>
</dbReference>